<dbReference type="GO" id="GO:0005524">
    <property type="term" value="F:ATP binding"/>
    <property type="evidence" value="ECO:0007669"/>
    <property type="project" value="UniProtKB-KW"/>
</dbReference>
<reference evidence="7 8" key="1">
    <citation type="journal article" date="2008" name="Nature">
        <title>The genome of the choanoflagellate Monosiga brevicollis and the origin of metazoans.</title>
        <authorList>
            <consortium name="JGI Sequencing"/>
            <person name="King N."/>
            <person name="Westbrook M.J."/>
            <person name="Young S.L."/>
            <person name="Kuo A."/>
            <person name="Abedin M."/>
            <person name="Chapman J."/>
            <person name="Fairclough S."/>
            <person name="Hellsten U."/>
            <person name="Isogai Y."/>
            <person name="Letunic I."/>
            <person name="Marr M."/>
            <person name="Pincus D."/>
            <person name="Putnam N."/>
            <person name="Rokas A."/>
            <person name="Wright K.J."/>
            <person name="Zuzow R."/>
            <person name="Dirks W."/>
            <person name="Good M."/>
            <person name="Goodstein D."/>
            <person name="Lemons D."/>
            <person name="Li W."/>
            <person name="Lyons J.B."/>
            <person name="Morris A."/>
            <person name="Nichols S."/>
            <person name="Richter D.J."/>
            <person name="Salamov A."/>
            <person name="Bork P."/>
            <person name="Lim W.A."/>
            <person name="Manning G."/>
            <person name="Miller W.T."/>
            <person name="McGinnis W."/>
            <person name="Shapiro H."/>
            <person name="Tjian R."/>
            <person name="Grigoriev I.V."/>
            <person name="Rokhsar D."/>
        </authorList>
    </citation>
    <scope>NUCLEOTIDE SEQUENCE [LARGE SCALE GENOMIC DNA]</scope>
    <source>
        <strain evidence="8">MX1 / ATCC 50154</strain>
    </source>
</reference>
<evidence type="ECO:0000313" key="8">
    <source>
        <dbReference type="Proteomes" id="UP000001357"/>
    </source>
</evidence>
<comment type="domain">
    <text evidence="6">The EXKPK motif is conserved in inositol-pentakisphosphate 2-kinases of both family 1 and 2.</text>
</comment>
<keyword evidence="3 6" id="KW-0547">Nucleotide-binding</keyword>
<evidence type="ECO:0000256" key="4">
    <source>
        <dbReference type="ARBA" id="ARBA00022777"/>
    </source>
</evidence>
<organism evidence="7 8">
    <name type="scientific">Monosiga brevicollis</name>
    <name type="common">Choanoflagellate</name>
    <dbReference type="NCBI Taxonomy" id="81824"/>
    <lineage>
        <taxon>Eukaryota</taxon>
        <taxon>Choanoflagellata</taxon>
        <taxon>Craspedida</taxon>
        <taxon>Salpingoecidae</taxon>
        <taxon>Monosiga</taxon>
    </lineage>
</organism>
<sequence>MQEAAVEAAEGRVGRVGSGVASSWLGADVADLVVEVEAVRDSWTVLAAGNANVVFRSSAPSCAAMVLRVPRAVHVKPIARQDQAAAWLPAELACPQPCQELAFERLVAQPSNNFRCWVNGEPLLEAALVPWWDRHSKLRTAILVALNESGVLPRLLELQRLSQELPMEAYERLAKLATSTGTDQDPDTALQAALAAEPTNPDWVALYRYCLAATFRDCSIFITLATSIPTNEAARPEQQPPVVLTSVKVVDLDLKRCGHARYQGPA</sequence>
<evidence type="ECO:0000256" key="5">
    <source>
        <dbReference type="ARBA" id="ARBA00022840"/>
    </source>
</evidence>
<evidence type="ECO:0000256" key="6">
    <source>
        <dbReference type="RuleBase" id="RU364126"/>
    </source>
</evidence>
<dbReference type="InParanoid" id="A9UWR9"/>
<keyword evidence="8" id="KW-1185">Reference proteome</keyword>
<comment type="catalytic activity">
    <reaction evidence="6">
        <text>1D-myo-inositol 1,3,4,5,6-pentakisphosphate + ATP = 1D-myo-inositol hexakisphosphate + ADP + H(+)</text>
        <dbReference type="Rhea" id="RHEA:20313"/>
        <dbReference type="ChEBI" id="CHEBI:15378"/>
        <dbReference type="ChEBI" id="CHEBI:30616"/>
        <dbReference type="ChEBI" id="CHEBI:57733"/>
        <dbReference type="ChEBI" id="CHEBI:58130"/>
        <dbReference type="ChEBI" id="CHEBI:456216"/>
        <dbReference type="EC" id="2.7.1.158"/>
    </reaction>
</comment>
<dbReference type="Proteomes" id="UP000001357">
    <property type="component" value="Unassembled WGS sequence"/>
</dbReference>
<dbReference type="Pfam" id="PF06090">
    <property type="entry name" value="Ins_P5_2-kin"/>
    <property type="match status" value="1"/>
</dbReference>
<dbReference type="STRING" id="81824.A9UWR9"/>
<evidence type="ECO:0000256" key="2">
    <source>
        <dbReference type="ARBA" id="ARBA00022679"/>
    </source>
</evidence>
<dbReference type="EMBL" id="CH991548">
    <property type="protein sequence ID" value="EDQ90090.1"/>
    <property type="molecule type" value="Genomic_DNA"/>
</dbReference>
<comment type="function">
    <text evidence="6">Phosphorylates Ins(1,3,4,5,6)P5 at position 2 to form Ins(1,2,3,4,5,6)P6 (InsP6 or phytate).</text>
</comment>
<keyword evidence="4 6" id="KW-0418">Kinase</keyword>
<protein>
    <recommendedName>
        <fullName evidence="1 6">Inositol-pentakisphosphate 2-kinase</fullName>
        <ecNumber evidence="1 6">2.7.1.158</ecNumber>
    </recommendedName>
</protein>
<dbReference type="InterPro" id="IPR009286">
    <property type="entry name" value="Ins_P5_2-kin"/>
</dbReference>
<dbReference type="PANTHER" id="PTHR14456:SF2">
    <property type="entry name" value="INOSITOL-PENTAKISPHOSPHATE 2-KINASE"/>
    <property type="match status" value="1"/>
</dbReference>
<proteinExistence type="predicted"/>
<dbReference type="KEGG" id="mbr:MONBRDRAFT_7372"/>
<dbReference type="GeneID" id="5890291"/>
<dbReference type="EC" id="2.7.1.158" evidence="1 6"/>
<dbReference type="GO" id="GO:0035299">
    <property type="term" value="F:inositol-1,3,4,5,6-pentakisphosphate 2-kinase activity"/>
    <property type="evidence" value="ECO:0007669"/>
    <property type="project" value="UniProtKB-EC"/>
</dbReference>
<name>A9UWR9_MONBE</name>
<evidence type="ECO:0000313" key="7">
    <source>
        <dbReference type="EMBL" id="EDQ90090.1"/>
    </source>
</evidence>
<evidence type="ECO:0000256" key="3">
    <source>
        <dbReference type="ARBA" id="ARBA00022741"/>
    </source>
</evidence>
<evidence type="ECO:0000256" key="1">
    <source>
        <dbReference type="ARBA" id="ARBA00012023"/>
    </source>
</evidence>
<keyword evidence="2 6" id="KW-0808">Transferase</keyword>
<keyword evidence="5 6" id="KW-0067">ATP-binding</keyword>
<dbReference type="AlphaFoldDB" id="A9UWR9"/>
<gene>
    <name evidence="7" type="ORF">MONBRDRAFT_7372</name>
</gene>
<accession>A9UWR9</accession>
<dbReference type="PANTHER" id="PTHR14456">
    <property type="entry name" value="INOSITOL POLYPHOSPHATE KINASE 1"/>
    <property type="match status" value="1"/>
</dbReference>
<dbReference type="RefSeq" id="XP_001744857.1">
    <property type="nucleotide sequence ID" value="XM_001744805.1"/>
</dbReference>